<evidence type="ECO:0000256" key="7">
    <source>
        <dbReference type="ARBA" id="ARBA00023224"/>
    </source>
</evidence>
<keyword evidence="12" id="KW-1185">Reference proteome</keyword>
<feature type="transmembrane region" description="Helical" evidence="8">
    <location>
        <begin position="216"/>
        <end position="239"/>
    </location>
</feature>
<feature type="transmembrane region" description="Helical" evidence="8">
    <location>
        <begin position="88"/>
        <end position="113"/>
    </location>
</feature>
<evidence type="ECO:0000256" key="3">
    <source>
        <dbReference type="ARBA" id="ARBA00022989"/>
    </source>
</evidence>
<accession>A0A815RXF6</accession>
<feature type="transmembrane region" description="Helical" evidence="8">
    <location>
        <begin position="176"/>
        <end position="196"/>
    </location>
</feature>
<keyword evidence="3 8" id="KW-1133">Transmembrane helix</keyword>
<protein>
    <recommendedName>
        <fullName evidence="9">G-protein coupled receptors family 1 profile domain-containing protein</fullName>
    </recommendedName>
</protein>
<evidence type="ECO:0000259" key="9">
    <source>
        <dbReference type="PROSITE" id="PS50262"/>
    </source>
</evidence>
<proteinExistence type="predicted"/>
<evidence type="ECO:0000313" key="11">
    <source>
        <dbReference type="EMBL" id="CAF1482086.1"/>
    </source>
</evidence>
<evidence type="ECO:0000256" key="5">
    <source>
        <dbReference type="ARBA" id="ARBA00023136"/>
    </source>
</evidence>
<dbReference type="EMBL" id="CAJNOM010000519">
    <property type="protein sequence ID" value="CAF1482086.1"/>
    <property type="molecule type" value="Genomic_DNA"/>
</dbReference>
<reference evidence="11" key="1">
    <citation type="submission" date="2021-02" db="EMBL/GenBank/DDBJ databases">
        <authorList>
            <person name="Nowell W R."/>
        </authorList>
    </citation>
    <scope>NUCLEOTIDE SEQUENCE</scope>
</reference>
<feature type="transmembrane region" description="Helical" evidence="8">
    <location>
        <begin position="54"/>
        <end position="76"/>
    </location>
</feature>
<dbReference type="InterPro" id="IPR017452">
    <property type="entry name" value="GPCR_Rhodpsn_7TM"/>
</dbReference>
<comment type="subcellular location">
    <subcellularLocation>
        <location evidence="1">Membrane</location>
        <topology evidence="1">Multi-pass membrane protein</topology>
    </subcellularLocation>
</comment>
<keyword evidence="6" id="KW-0675">Receptor</keyword>
<feature type="domain" description="G-protein coupled receptors family 1 profile" evidence="9">
    <location>
        <begin position="69"/>
        <end position="323"/>
    </location>
</feature>
<gene>
    <name evidence="10" type="ORF">BJG266_LOCUS15458</name>
    <name evidence="11" type="ORF">QVE165_LOCUS42304</name>
</gene>
<comment type="caution">
    <text evidence="11">The sequence shown here is derived from an EMBL/GenBank/DDBJ whole genome shotgun (WGS) entry which is preliminary data.</text>
</comment>
<dbReference type="Gene3D" id="1.20.1070.10">
    <property type="entry name" value="Rhodopsin 7-helix transmembrane proteins"/>
    <property type="match status" value="1"/>
</dbReference>
<dbReference type="PRINTS" id="PR00237">
    <property type="entry name" value="GPCRRHODOPSN"/>
</dbReference>
<dbReference type="PANTHER" id="PTHR24243:SF230">
    <property type="entry name" value="G-PROTEIN COUPLED RECEPTORS FAMILY 1 PROFILE DOMAIN-CONTAINING PROTEIN"/>
    <property type="match status" value="1"/>
</dbReference>
<dbReference type="PROSITE" id="PS50262">
    <property type="entry name" value="G_PROTEIN_RECEP_F1_2"/>
    <property type="match status" value="1"/>
</dbReference>
<dbReference type="Proteomes" id="UP000663832">
    <property type="component" value="Unassembled WGS sequence"/>
</dbReference>
<evidence type="ECO:0000313" key="12">
    <source>
        <dbReference type="Proteomes" id="UP000663832"/>
    </source>
</evidence>
<dbReference type="AlphaFoldDB" id="A0A815RXF6"/>
<evidence type="ECO:0000256" key="2">
    <source>
        <dbReference type="ARBA" id="ARBA00022692"/>
    </source>
</evidence>
<feature type="transmembrane region" description="Helical" evidence="8">
    <location>
        <begin position="303"/>
        <end position="324"/>
    </location>
</feature>
<dbReference type="EMBL" id="CAJNOI010000068">
    <property type="protein sequence ID" value="CAF0992202.1"/>
    <property type="molecule type" value="Genomic_DNA"/>
</dbReference>
<feature type="transmembrane region" description="Helical" evidence="8">
    <location>
        <begin position="133"/>
        <end position="155"/>
    </location>
</feature>
<feature type="transmembrane region" description="Helical" evidence="8">
    <location>
        <begin position="260"/>
        <end position="283"/>
    </location>
</feature>
<evidence type="ECO:0000313" key="10">
    <source>
        <dbReference type="EMBL" id="CAF0992202.1"/>
    </source>
</evidence>
<dbReference type="PANTHER" id="PTHR24243">
    <property type="entry name" value="G-PROTEIN COUPLED RECEPTOR"/>
    <property type="match status" value="1"/>
</dbReference>
<evidence type="ECO:0000256" key="1">
    <source>
        <dbReference type="ARBA" id="ARBA00004141"/>
    </source>
</evidence>
<keyword evidence="2 8" id="KW-0812">Transmembrane</keyword>
<organism evidence="11 12">
    <name type="scientific">Adineta steineri</name>
    <dbReference type="NCBI Taxonomy" id="433720"/>
    <lineage>
        <taxon>Eukaryota</taxon>
        <taxon>Metazoa</taxon>
        <taxon>Spiralia</taxon>
        <taxon>Gnathifera</taxon>
        <taxon>Rotifera</taxon>
        <taxon>Eurotatoria</taxon>
        <taxon>Bdelloidea</taxon>
        <taxon>Adinetida</taxon>
        <taxon>Adinetidae</taxon>
        <taxon>Adineta</taxon>
    </lineage>
</organism>
<name>A0A815RXF6_9BILA</name>
<dbReference type="Proteomes" id="UP000663877">
    <property type="component" value="Unassembled WGS sequence"/>
</dbReference>
<evidence type="ECO:0000256" key="6">
    <source>
        <dbReference type="ARBA" id="ARBA00023170"/>
    </source>
</evidence>
<keyword evidence="4" id="KW-0297">G-protein coupled receptor</keyword>
<dbReference type="GO" id="GO:0004930">
    <property type="term" value="F:G protein-coupled receptor activity"/>
    <property type="evidence" value="ECO:0007669"/>
    <property type="project" value="UniProtKB-KW"/>
</dbReference>
<keyword evidence="5 8" id="KW-0472">Membrane</keyword>
<evidence type="ECO:0000256" key="8">
    <source>
        <dbReference type="SAM" id="Phobius"/>
    </source>
</evidence>
<dbReference type="OrthoDB" id="10309828at2759"/>
<sequence>MRPHFKTKNSSYADFHRHASSYDYYKVKTMNSMKFQNMSTLSCIQIITIVSQQFIIYSSFIILILGLVGNILNIITFTSLKIFRNNQCIFYIIVASIVDCGTLLIEFITRIQLNIYDYDLTNISLVWCKIRPMIFHTCMMISLTTVCFSSFDQYLSTSHYYRLRQMSSLTLSKRLTFINISFWIIYSIPFGIFYQITSVTGCTILNQGFKFYFSFIHLSILNGVIPLITASVFSILSYRNVRHIIRLQIPIVRRRLDRQLTAMVLIRVLYLFIVSIPFGLFFIYTLNTSNNTNDSLRIAVEQLITNITSTFYYLNYAGSFYLYCFSSNRFRRQINYLLFKKIWQNFYKKILFKTTVQRNQIVPISKISNFK</sequence>
<dbReference type="SUPFAM" id="SSF81321">
    <property type="entry name" value="Family A G protein-coupled receptor-like"/>
    <property type="match status" value="1"/>
</dbReference>
<dbReference type="GO" id="GO:0005886">
    <property type="term" value="C:plasma membrane"/>
    <property type="evidence" value="ECO:0007669"/>
    <property type="project" value="TreeGrafter"/>
</dbReference>
<keyword evidence="7" id="KW-0807">Transducer</keyword>
<evidence type="ECO:0000256" key="4">
    <source>
        <dbReference type="ARBA" id="ARBA00023040"/>
    </source>
</evidence>
<dbReference type="InterPro" id="IPR000276">
    <property type="entry name" value="GPCR_Rhodpsn"/>
</dbReference>